<evidence type="ECO:0000313" key="3">
    <source>
        <dbReference type="Proteomes" id="UP001149813"/>
    </source>
</evidence>
<dbReference type="Proteomes" id="UP001149813">
    <property type="component" value="Unassembled WGS sequence"/>
</dbReference>
<keyword evidence="3" id="KW-1185">Reference proteome</keyword>
<name>A0A9W7Y0Q0_9FUNG</name>
<feature type="compositionally biased region" description="Basic and acidic residues" evidence="1">
    <location>
        <begin position="20"/>
        <end position="30"/>
    </location>
</feature>
<gene>
    <name evidence="2" type="ORF">LPJ53_003450</name>
</gene>
<feature type="compositionally biased region" description="Low complexity" evidence="1">
    <location>
        <begin position="143"/>
        <end position="152"/>
    </location>
</feature>
<sequence length="211" mass="22022">MISTERKNEKYINPSTGQVETKHTESKPKQVVENLVSKVKSTFSKEKTDEHSHQAGGASRVPPGNNVNDPMMHHGQQNKGMAGAAGGVAGAAAGAYKGAADRQHVGGVRPDQQTGHAAEHNVHNKERHGGMASNAAAKAGAAAGAVEGAASRGAEKVTGRPRDTHGEQNVGMTTNPYGNKSANDPMGQQTNNPMGQKTNDPMGHKTNDPMH</sequence>
<dbReference type="EMBL" id="JANBOJ010000130">
    <property type="protein sequence ID" value="KAJ1722118.1"/>
    <property type="molecule type" value="Genomic_DNA"/>
</dbReference>
<organism evidence="2 3">
    <name type="scientific">Coemansia erecta</name>
    <dbReference type="NCBI Taxonomy" id="147472"/>
    <lineage>
        <taxon>Eukaryota</taxon>
        <taxon>Fungi</taxon>
        <taxon>Fungi incertae sedis</taxon>
        <taxon>Zoopagomycota</taxon>
        <taxon>Kickxellomycotina</taxon>
        <taxon>Kickxellomycetes</taxon>
        <taxon>Kickxellales</taxon>
        <taxon>Kickxellaceae</taxon>
        <taxon>Coemansia</taxon>
    </lineage>
</organism>
<comment type="caution">
    <text evidence="2">The sequence shown here is derived from an EMBL/GenBank/DDBJ whole genome shotgun (WGS) entry which is preliminary data.</text>
</comment>
<feature type="region of interest" description="Disordered" evidence="1">
    <location>
        <begin position="143"/>
        <end position="211"/>
    </location>
</feature>
<reference evidence="2" key="1">
    <citation type="submission" date="2022-07" db="EMBL/GenBank/DDBJ databases">
        <title>Phylogenomic reconstructions and comparative analyses of Kickxellomycotina fungi.</title>
        <authorList>
            <person name="Reynolds N.K."/>
            <person name="Stajich J.E."/>
            <person name="Barry K."/>
            <person name="Grigoriev I.V."/>
            <person name="Crous P."/>
            <person name="Smith M.E."/>
        </authorList>
    </citation>
    <scope>NUCLEOTIDE SEQUENCE</scope>
    <source>
        <strain evidence="2">NBRC 32514</strain>
    </source>
</reference>
<evidence type="ECO:0000256" key="1">
    <source>
        <dbReference type="SAM" id="MobiDB-lite"/>
    </source>
</evidence>
<accession>A0A9W7Y0Q0</accession>
<feature type="compositionally biased region" description="Basic and acidic residues" evidence="1">
    <location>
        <begin position="153"/>
        <end position="166"/>
    </location>
</feature>
<feature type="compositionally biased region" description="Polar residues" evidence="1">
    <location>
        <begin position="170"/>
        <end position="199"/>
    </location>
</feature>
<dbReference type="AlphaFoldDB" id="A0A9W7Y0Q0"/>
<feature type="compositionally biased region" description="Basic and acidic residues" evidence="1">
    <location>
        <begin position="202"/>
        <end position="211"/>
    </location>
</feature>
<feature type="compositionally biased region" description="Basic and acidic residues" evidence="1">
    <location>
        <begin position="1"/>
        <end position="10"/>
    </location>
</feature>
<dbReference type="OrthoDB" id="5658205at2759"/>
<feature type="region of interest" description="Disordered" evidence="1">
    <location>
        <begin position="1"/>
        <end position="84"/>
    </location>
</feature>
<feature type="compositionally biased region" description="Basic and acidic residues" evidence="1">
    <location>
        <begin position="43"/>
        <end position="53"/>
    </location>
</feature>
<protein>
    <submittedName>
        <fullName evidence="2">Uncharacterized protein</fullName>
    </submittedName>
</protein>
<feature type="non-terminal residue" evidence="2">
    <location>
        <position position="211"/>
    </location>
</feature>
<evidence type="ECO:0000313" key="2">
    <source>
        <dbReference type="EMBL" id="KAJ1722118.1"/>
    </source>
</evidence>
<proteinExistence type="predicted"/>